<evidence type="ECO:0000256" key="1">
    <source>
        <dbReference type="ARBA" id="ARBA00004629"/>
    </source>
</evidence>
<keyword evidence="12" id="KW-1185">Reference proteome</keyword>
<evidence type="ECO:0000313" key="11">
    <source>
        <dbReference type="EMBL" id="CAG5117966.1"/>
    </source>
</evidence>
<comment type="subcellular location">
    <subcellularLocation>
        <location evidence="1">Chromosome</location>
        <location evidence="1">Centromere</location>
        <location evidence="1">Kinetochore</location>
    </subcellularLocation>
</comment>
<comment type="similarity">
    <text evidence="2">Belongs to the mis12 family.</text>
</comment>
<dbReference type="GO" id="GO:0000070">
    <property type="term" value="P:mitotic sister chromatid segregation"/>
    <property type="evidence" value="ECO:0007669"/>
    <property type="project" value="TreeGrafter"/>
</dbReference>
<keyword evidence="8" id="KW-0175">Coiled coil</keyword>
<reference evidence="11" key="1">
    <citation type="submission" date="2021-04" db="EMBL/GenBank/DDBJ databases">
        <authorList>
            <consortium name="Molecular Ecology Group"/>
        </authorList>
    </citation>
    <scope>NUCLEOTIDE SEQUENCE</scope>
</reference>
<keyword evidence="6" id="KW-0498">Mitosis</keyword>
<dbReference type="InterPro" id="IPR008685">
    <property type="entry name" value="Centromere_Mis12"/>
</dbReference>
<dbReference type="Pfam" id="PF05859">
    <property type="entry name" value="Mis12"/>
    <property type="match status" value="1"/>
</dbReference>
<evidence type="ECO:0000256" key="4">
    <source>
        <dbReference type="ARBA" id="ARBA00022454"/>
    </source>
</evidence>
<comment type="caution">
    <text evidence="11">The sequence shown here is derived from an EMBL/GenBank/DDBJ whole genome shotgun (WGS) entry which is preliminary data.</text>
</comment>
<keyword evidence="4" id="KW-0158">Chromosome</keyword>
<evidence type="ECO:0000256" key="3">
    <source>
        <dbReference type="ARBA" id="ARBA00013793"/>
    </source>
</evidence>
<proteinExistence type="inferred from homology"/>
<sequence length="208" mass="23719">MEPELKGSSNSGPVTETETNNFEYEAQHFGFTPITLLNGMFNAVCDLYREALKAFCKTCSEKYPNVMSETEYKNARHAVSEFIDKDVCMLFDKLEYFLLHQVFTIPDDVVLPEDQCQLQRLSDAEETQLEKQIVDVRKRILAVKYANAELSQHLKDAEILQKTLDKVIEQLSSPENSVSQLGAKALKDWISYYGEMLNKCLGSKKKAT</sequence>
<evidence type="ECO:0000256" key="7">
    <source>
        <dbReference type="ARBA" id="ARBA00022838"/>
    </source>
</evidence>
<dbReference type="PANTHER" id="PTHR14527">
    <property type="entry name" value="PROTEIN MIS12 HOMOLOG"/>
    <property type="match status" value="1"/>
</dbReference>
<evidence type="ECO:0000256" key="10">
    <source>
        <dbReference type="ARBA" id="ARBA00023328"/>
    </source>
</evidence>
<protein>
    <recommendedName>
        <fullName evidence="3">Protein MIS12 homolog</fullName>
    </recommendedName>
</protein>
<evidence type="ECO:0000256" key="5">
    <source>
        <dbReference type="ARBA" id="ARBA00022618"/>
    </source>
</evidence>
<keyword evidence="10" id="KW-0137">Centromere</keyword>
<keyword evidence="7" id="KW-0995">Kinetochore</keyword>
<gene>
    <name evidence="11" type="ORF">CUNI_LOCUS3524</name>
</gene>
<dbReference type="GO" id="GO:0005634">
    <property type="term" value="C:nucleus"/>
    <property type="evidence" value="ECO:0007669"/>
    <property type="project" value="InterPro"/>
</dbReference>
<organism evidence="11 12">
    <name type="scientific">Candidula unifasciata</name>
    <dbReference type="NCBI Taxonomy" id="100452"/>
    <lineage>
        <taxon>Eukaryota</taxon>
        <taxon>Metazoa</taxon>
        <taxon>Spiralia</taxon>
        <taxon>Lophotrochozoa</taxon>
        <taxon>Mollusca</taxon>
        <taxon>Gastropoda</taxon>
        <taxon>Heterobranchia</taxon>
        <taxon>Euthyneura</taxon>
        <taxon>Panpulmonata</taxon>
        <taxon>Eupulmonata</taxon>
        <taxon>Stylommatophora</taxon>
        <taxon>Helicina</taxon>
        <taxon>Helicoidea</taxon>
        <taxon>Geomitridae</taxon>
        <taxon>Candidula</taxon>
    </lineage>
</organism>
<dbReference type="PANTHER" id="PTHR14527:SF2">
    <property type="entry name" value="PROTEIN MIS12 HOMOLOG"/>
    <property type="match status" value="1"/>
</dbReference>
<evidence type="ECO:0000256" key="6">
    <source>
        <dbReference type="ARBA" id="ARBA00022776"/>
    </source>
</evidence>
<evidence type="ECO:0000256" key="2">
    <source>
        <dbReference type="ARBA" id="ARBA00008643"/>
    </source>
</evidence>
<dbReference type="GO" id="GO:0000444">
    <property type="term" value="C:MIS12/MIND type complex"/>
    <property type="evidence" value="ECO:0007669"/>
    <property type="project" value="TreeGrafter"/>
</dbReference>
<keyword evidence="5" id="KW-0132">Cell division</keyword>
<evidence type="ECO:0000256" key="8">
    <source>
        <dbReference type="ARBA" id="ARBA00023054"/>
    </source>
</evidence>
<dbReference type="AlphaFoldDB" id="A0A8S3YUK0"/>
<evidence type="ECO:0000256" key="9">
    <source>
        <dbReference type="ARBA" id="ARBA00023306"/>
    </source>
</evidence>
<dbReference type="OrthoDB" id="1884855at2759"/>
<evidence type="ECO:0000313" key="12">
    <source>
        <dbReference type="Proteomes" id="UP000678393"/>
    </source>
</evidence>
<dbReference type="Proteomes" id="UP000678393">
    <property type="component" value="Unassembled WGS sequence"/>
</dbReference>
<dbReference type="GO" id="GO:0051382">
    <property type="term" value="P:kinetochore assembly"/>
    <property type="evidence" value="ECO:0007669"/>
    <property type="project" value="TreeGrafter"/>
</dbReference>
<dbReference type="EMBL" id="CAJHNH020000480">
    <property type="protein sequence ID" value="CAG5117966.1"/>
    <property type="molecule type" value="Genomic_DNA"/>
</dbReference>
<dbReference type="GO" id="GO:0051301">
    <property type="term" value="P:cell division"/>
    <property type="evidence" value="ECO:0007669"/>
    <property type="project" value="UniProtKB-KW"/>
</dbReference>
<accession>A0A8S3YUK0</accession>
<name>A0A8S3YUK0_9EUPU</name>
<keyword evidence="9" id="KW-0131">Cell cycle</keyword>